<accession>W7YHI9</accession>
<dbReference type="PANTHER" id="PTHR32063">
    <property type="match status" value="1"/>
</dbReference>
<dbReference type="SUPFAM" id="SSF82866">
    <property type="entry name" value="Multidrug efflux transporter AcrB transmembrane domain"/>
    <property type="match status" value="1"/>
</dbReference>
<dbReference type="PRINTS" id="PR00702">
    <property type="entry name" value="ACRIFLAVINRP"/>
</dbReference>
<dbReference type="EMBL" id="BAMD01000033">
    <property type="protein sequence ID" value="GAF03921.1"/>
    <property type="molecule type" value="Genomic_DNA"/>
</dbReference>
<dbReference type="GO" id="GO:0005886">
    <property type="term" value="C:plasma membrane"/>
    <property type="evidence" value="ECO:0007669"/>
    <property type="project" value="TreeGrafter"/>
</dbReference>
<name>W7YHI9_9BACT</name>
<keyword evidence="1" id="KW-0812">Transmembrane</keyword>
<keyword evidence="3" id="KW-1185">Reference proteome</keyword>
<organism evidence="2 3">
    <name type="scientific">Saccharicrinis fermentans DSM 9555 = JCM 21142</name>
    <dbReference type="NCBI Taxonomy" id="869213"/>
    <lineage>
        <taxon>Bacteria</taxon>
        <taxon>Pseudomonadati</taxon>
        <taxon>Bacteroidota</taxon>
        <taxon>Bacteroidia</taxon>
        <taxon>Marinilabiliales</taxon>
        <taxon>Marinilabiliaceae</taxon>
        <taxon>Saccharicrinis</taxon>
    </lineage>
</organism>
<dbReference type="Proteomes" id="UP000019402">
    <property type="component" value="Unassembled WGS sequence"/>
</dbReference>
<comment type="caution">
    <text evidence="2">The sequence shown here is derived from an EMBL/GenBank/DDBJ whole genome shotgun (WGS) entry which is preliminary data.</text>
</comment>
<dbReference type="Gene3D" id="1.20.1640.10">
    <property type="entry name" value="Multidrug efflux transporter AcrB transmembrane domain"/>
    <property type="match status" value="1"/>
</dbReference>
<dbReference type="PANTHER" id="PTHR32063:SF33">
    <property type="entry name" value="RND SUPERFAMILY EFFLUX PUMP PERMEASE COMPONENT"/>
    <property type="match status" value="1"/>
</dbReference>
<feature type="transmembrane region" description="Helical" evidence="1">
    <location>
        <begin position="12"/>
        <end position="31"/>
    </location>
</feature>
<gene>
    <name evidence="2" type="ORF">JCM21142_72610</name>
</gene>
<evidence type="ECO:0000313" key="2">
    <source>
        <dbReference type="EMBL" id="GAF03921.1"/>
    </source>
</evidence>
<sequence length="143" mass="16037">MINFKSFEQPLIILMMIPISILGAIWGHGIHGKPLSILSLWGIVALTGVIVNDAVVLLSKFNSLIVEGKKVKEAIVEAGKSRLRPIILTTLTTSFGLYPLILEKSFQAQFLIPMAISLVYGRRFWHFVYPIILPCLDYDPKRC</sequence>
<proteinExistence type="predicted"/>
<keyword evidence="1" id="KW-0472">Membrane</keyword>
<protein>
    <submittedName>
        <fullName evidence="2">Swarming motility protein SwrC</fullName>
    </submittedName>
</protein>
<keyword evidence="1" id="KW-1133">Transmembrane helix</keyword>
<reference evidence="2 3" key="1">
    <citation type="journal article" date="2014" name="Genome Announc.">
        <title>Draft Genome Sequence of Cytophaga fermentans JCM 21142T, a Facultative Anaerobe Isolated from Marine Mud.</title>
        <authorList>
            <person name="Starns D."/>
            <person name="Oshima K."/>
            <person name="Suda W."/>
            <person name="Iino T."/>
            <person name="Yuki M."/>
            <person name="Inoue J."/>
            <person name="Kitamura K."/>
            <person name="Iida T."/>
            <person name="Darby A."/>
            <person name="Hattori M."/>
            <person name="Ohkuma M."/>
        </authorList>
    </citation>
    <scope>NUCLEOTIDE SEQUENCE [LARGE SCALE GENOMIC DNA]</scope>
    <source>
        <strain evidence="2 3">JCM 21142</strain>
    </source>
</reference>
<evidence type="ECO:0000256" key="1">
    <source>
        <dbReference type="SAM" id="Phobius"/>
    </source>
</evidence>
<dbReference type="eggNOG" id="COG0841">
    <property type="taxonomic scope" value="Bacteria"/>
</dbReference>
<evidence type="ECO:0000313" key="3">
    <source>
        <dbReference type="Proteomes" id="UP000019402"/>
    </source>
</evidence>
<dbReference type="GO" id="GO:0042910">
    <property type="term" value="F:xenobiotic transmembrane transporter activity"/>
    <property type="evidence" value="ECO:0007669"/>
    <property type="project" value="TreeGrafter"/>
</dbReference>
<dbReference type="InterPro" id="IPR001036">
    <property type="entry name" value="Acrflvin-R"/>
</dbReference>
<dbReference type="AlphaFoldDB" id="W7YHI9"/>
<dbReference type="Pfam" id="PF00873">
    <property type="entry name" value="ACR_tran"/>
    <property type="match status" value="1"/>
</dbReference>
<feature type="transmembrane region" description="Helical" evidence="1">
    <location>
        <begin position="37"/>
        <end position="61"/>
    </location>
</feature>